<dbReference type="AlphaFoldDB" id="A0A919DR27"/>
<organism evidence="2 3">
    <name type="scientific">Streptomyces capitiformicae</name>
    <dbReference type="NCBI Taxonomy" id="2014920"/>
    <lineage>
        <taxon>Bacteria</taxon>
        <taxon>Bacillati</taxon>
        <taxon>Actinomycetota</taxon>
        <taxon>Actinomycetes</taxon>
        <taxon>Kitasatosporales</taxon>
        <taxon>Streptomycetaceae</taxon>
        <taxon>Streptomyces</taxon>
    </lineage>
</organism>
<sequence length="44" mass="4595">MQLIAADQRTGTQTASGSYQAAFVTLAVIGLLTLTGAFRLPKRG</sequence>
<evidence type="ECO:0000313" key="2">
    <source>
        <dbReference type="EMBL" id="GHE71143.1"/>
    </source>
</evidence>
<reference evidence="2" key="1">
    <citation type="journal article" date="2014" name="Int. J. Syst. Evol. Microbiol.">
        <title>Complete genome sequence of Corynebacterium casei LMG S-19264T (=DSM 44701T), isolated from a smear-ripened cheese.</title>
        <authorList>
            <consortium name="US DOE Joint Genome Institute (JGI-PGF)"/>
            <person name="Walter F."/>
            <person name="Albersmeier A."/>
            <person name="Kalinowski J."/>
            <person name="Ruckert C."/>
        </authorList>
    </citation>
    <scope>NUCLEOTIDE SEQUENCE</scope>
    <source>
        <strain evidence="2">CGMCC 4.7403</strain>
    </source>
</reference>
<dbReference type="RefSeq" id="WP_268257090.1">
    <property type="nucleotide sequence ID" value="NZ_BNAT01000079.1"/>
</dbReference>
<keyword evidence="1" id="KW-1133">Transmembrane helix</keyword>
<dbReference type="EMBL" id="BNAT01000079">
    <property type="protein sequence ID" value="GHE71143.1"/>
    <property type="molecule type" value="Genomic_DNA"/>
</dbReference>
<keyword evidence="1" id="KW-0812">Transmembrane</keyword>
<reference evidence="2" key="2">
    <citation type="submission" date="2020-09" db="EMBL/GenBank/DDBJ databases">
        <authorList>
            <person name="Sun Q."/>
            <person name="Zhou Y."/>
        </authorList>
    </citation>
    <scope>NUCLEOTIDE SEQUENCE</scope>
    <source>
        <strain evidence="2">CGMCC 4.7403</strain>
    </source>
</reference>
<evidence type="ECO:0000256" key="1">
    <source>
        <dbReference type="SAM" id="Phobius"/>
    </source>
</evidence>
<proteinExistence type="predicted"/>
<name>A0A919DR27_9ACTN</name>
<accession>A0A919DR27</accession>
<evidence type="ECO:0000313" key="3">
    <source>
        <dbReference type="Proteomes" id="UP000603227"/>
    </source>
</evidence>
<protein>
    <submittedName>
        <fullName evidence="2">Uncharacterized protein</fullName>
    </submittedName>
</protein>
<comment type="caution">
    <text evidence="2">The sequence shown here is derived from an EMBL/GenBank/DDBJ whole genome shotgun (WGS) entry which is preliminary data.</text>
</comment>
<dbReference type="Proteomes" id="UP000603227">
    <property type="component" value="Unassembled WGS sequence"/>
</dbReference>
<feature type="transmembrane region" description="Helical" evidence="1">
    <location>
        <begin position="20"/>
        <end position="40"/>
    </location>
</feature>
<gene>
    <name evidence="2" type="ORF">GCM10017771_95110</name>
</gene>
<keyword evidence="3" id="KW-1185">Reference proteome</keyword>
<keyword evidence="1" id="KW-0472">Membrane</keyword>